<protein>
    <submittedName>
        <fullName evidence="3">Uncharacterized protein</fullName>
    </submittedName>
</protein>
<dbReference type="EMBL" id="MU857623">
    <property type="protein sequence ID" value="KAK4249457.1"/>
    <property type="molecule type" value="Genomic_DNA"/>
</dbReference>
<name>A0AAN7CY73_9PEZI</name>
<comment type="caution">
    <text evidence="3">The sequence shown here is derived from an EMBL/GenBank/DDBJ whole genome shotgun (WGS) entry which is preliminary data.</text>
</comment>
<dbReference type="InterPro" id="IPR036291">
    <property type="entry name" value="NAD(P)-bd_dom_sf"/>
</dbReference>
<dbReference type="AlphaFoldDB" id="A0AAN7CY73"/>
<organism evidence="3 4">
    <name type="scientific">Corynascus novoguineensis</name>
    <dbReference type="NCBI Taxonomy" id="1126955"/>
    <lineage>
        <taxon>Eukaryota</taxon>
        <taxon>Fungi</taxon>
        <taxon>Dikarya</taxon>
        <taxon>Ascomycota</taxon>
        <taxon>Pezizomycotina</taxon>
        <taxon>Sordariomycetes</taxon>
        <taxon>Sordariomycetidae</taxon>
        <taxon>Sordariales</taxon>
        <taxon>Chaetomiaceae</taxon>
        <taxon>Corynascus</taxon>
    </lineage>
</organism>
<dbReference type="GO" id="GO:0005737">
    <property type="term" value="C:cytoplasm"/>
    <property type="evidence" value="ECO:0007669"/>
    <property type="project" value="TreeGrafter"/>
</dbReference>
<dbReference type="PANTHER" id="PTHR44229:SF4">
    <property type="entry name" value="15-HYDROXYPROSTAGLANDIN DEHYDROGENASE [NAD(+)]"/>
    <property type="match status" value="1"/>
</dbReference>
<proteinExistence type="inferred from homology"/>
<evidence type="ECO:0000256" key="1">
    <source>
        <dbReference type="ARBA" id="ARBA00006484"/>
    </source>
</evidence>
<dbReference type="Proteomes" id="UP001303647">
    <property type="component" value="Unassembled WGS sequence"/>
</dbReference>
<dbReference type="SUPFAM" id="SSF51735">
    <property type="entry name" value="NAD(P)-binding Rossmann-fold domains"/>
    <property type="match status" value="1"/>
</dbReference>
<keyword evidence="2" id="KW-0560">Oxidoreductase</keyword>
<reference evidence="3" key="2">
    <citation type="submission" date="2023-05" db="EMBL/GenBank/DDBJ databases">
        <authorList>
            <consortium name="Lawrence Berkeley National Laboratory"/>
            <person name="Steindorff A."/>
            <person name="Hensen N."/>
            <person name="Bonometti L."/>
            <person name="Westerberg I."/>
            <person name="Brannstrom I.O."/>
            <person name="Guillou S."/>
            <person name="Cros-Aarteil S."/>
            <person name="Calhoun S."/>
            <person name="Haridas S."/>
            <person name="Kuo A."/>
            <person name="Mondo S."/>
            <person name="Pangilinan J."/>
            <person name="Riley R."/>
            <person name="Labutti K."/>
            <person name="Andreopoulos B."/>
            <person name="Lipzen A."/>
            <person name="Chen C."/>
            <person name="Yanf M."/>
            <person name="Daum C."/>
            <person name="Ng V."/>
            <person name="Clum A."/>
            <person name="Ohm R."/>
            <person name="Martin F."/>
            <person name="Silar P."/>
            <person name="Natvig D."/>
            <person name="Lalanne C."/>
            <person name="Gautier V."/>
            <person name="Ament-Velasquez S.L."/>
            <person name="Kruys A."/>
            <person name="Hutchinson M.I."/>
            <person name="Powell A.J."/>
            <person name="Barry K."/>
            <person name="Miller A.N."/>
            <person name="Grigoriev I.V."/>
            <person name="Debuchy R."/>
            <person name="Gladieux P."/>
            <person name="Thoren M.H."/>
            <person name="Johannesson H."/>
        </authorList>
    </citation>
    <scope>NUCLEOTIDE SEQUENCE</scope>
    <source>
        <strain evidence="3">CBS 359.72</strain>
    </source>
</reference>
<dbReference type="PRINTS" id="PR00081">
    <property type="entry name" value="GDHRDH"/>
</dbReference>
<evidence type="ECO:0000313" key="4">
    <source>
        <dbReference type="Proteomes" id="UP001303647"/>
    </source>
</evidence>
<evidence type="ECO:0000256" key="2">
    <source>
        <dbReference type="ARBA" id="ARBA00023002"/>
    </source>
</evidence>
<comment type="similarity">
    <text evidence="1">Belongs to the short-chain dehydrogenases/reductases (SDR) family.</text>
</comment>
<dbReference type="InterPro" id="IPR002347">
    <property type="entry name" value="SDR_fam"/>
</dbReference>
<reference evidence="3" key="1">
    <citation type="journal article" date="2023" name="Mol. Phylogenet. Evol.">
        <title>Genome-scale phylogeny and comparative genomics of the fungal order Sordariales.</title>
        <authorList>
            <person name="Hensen N."/>
            <person name="Bonometti L."/>
            <person name="Westerberg I."/>
            <person name="Brannstrom I.O."/>
            <person name="Guillou S."/>
            <person name="Cros-Aarteil S."/>
            <person name="Calhoun S."/>
            <person name="Haridas S."/>
            <person name="Kuo A."/>
            <person name="Mondo S."/>
            <person name="Pangilinan J."/>
            <person name="Riley R."/>
            <person name="LaButti K."/>
            <person name="Andreopoulos B."/>
            <person name="Lipzen A."/>
            <person name="Chen C."/>
            <person name="Yan M."/>
            <person name="Daum C."/>
            <person name="Ng V."/>
            <person name="Clum A."/>
            <person name="Steindorff A."/>
            <person name="Ohm R.A."/>
            <person name="Martin F."/>
            <person name="Silar P."/>
            <person name="Natvig D.O."/>
            <person name="Lalanne C."/>
            <person name="Gautier V."/>
            <person name="Ament-Velasquez S.L."/>
            <person name="Kruys A."/>
            <person name="Hutchinson M.I."/>
            <person name="Powell A.J."/>
            <person name="Barry K."/>
            <person name="Miller A.N."/>
            <person name="Grigoriev I.V."/>
            <person name="Debuchy R."/>
            <person name="Gladieux P."/>
            <person name="Hiltunen Thoren M."/>
            <person name="Johannesson H."/>
        </authorList>
    </citation>
    <scope>NUCLEOTIDE SEQUENCE</scope>
    <source>
        <strain evidence="3">CBS 359.72</strain>
    </source>
</reference>
<gene>
    <name evidence="3" type="ORF">C7999DRAFT_12698</name>
</gene>
<dbReference type="Pfam" id="PF00106">
    <property type="entry name" value="adh_short"/>
    <property type="match status" value="1"/>
</dbReference>
<sequence length="314" mass="33978">MAEIKYSETLTDNLRGKAVVLNGGAQGIGAATVEILYNKGANVFFGDWNEERGRKLEQDLKAGASENGGTVSFRRVDVRSHEMQLALFDDAMRAHGRVDVAIQCAGISEPSGWFEPEDLNLETVRNEPTPVKDNIEINLTSVLLFARMALAYLRSDDGSSSGGSKTNEDFSKSIVLVSSIAGITEAPGLFAYSSAKHGVIGAMRSLRKFGPVKYGVRANAICPWATDTQLLSGVKEMWVREKMPMNTPADVARMIVQCAADGNINGAAVFVAGGRGFDTEEGIDRTLPQWMGEENAQVFLRGQELLGLGKNWAK</sequence>
<evidence type="ECO:0000313" key="3">
    <source>
        <dbReference type="EMBL" id="KAK4249457.1"/>
    </source>
</evidence>
<dbReference type="GO" id="GO:0016616">
    <property type="term" value="F:oxidoreductase activity, acting on the CH-OH group of donors, NAD or NADP as acceptor"/>
    <property type="evidence" value="ECO:0007669"/>
    <property type="project" value="TreeGrafter"/>
</dbReference>
<dbReference type="PANTHER" id="PTHR44229">
    <property type="entry name" value="15-HYDROXYPROSTAGLANDIN DEHYDROGENASE [NAD(+)]"/>
    <property type="match status" value="1"/>
</dbReference>
<accession>A0AAN7CY73</accession>
<keyword evidence="4" id="KW-1185">Reference proteome</keyword>
<dbReference type="Gene3D" id="3.40.50.720">
    <property type="entry name" value="NAD(P)-binding Rossmann-like Domain"/>
    <property type="match status" value="1"/>
</dbReference>